<dbReference type="Proteomes" id="UP000739565">
    <property type="component" value="Unassembled WGS sequence"/>
</dbReference>
<evidence type="ECO:0000256" key="4">
    <source>
        <dbReference type="ARBA" id="ARBA00022729"/>
    </source>
</evidence>
<comment type="subcellular location">
    <subcellularLocation>
        <location evidence="1">Cell envelope</location>
    </subcellularLocation>
</comment>
<sequence length="754" mass="84777">MACCVLAKQKVQVKKLCLAIACCAAVVGCGPQGVESPINSPYAAGAETKNVLYTAFTQRSPKYLDPARSYSTDETPYTYNIYEPLYGYHYLKRPYELIPRTALEVVEPVFVDKQGNKLSADAAVKDIAESVYDIPLRKGIQYQPHPVFAREADGRFSYWPLTSEQLTDKFVMSDFAQQGARELTAHDYVYAIRRLASPRVASPIFSTLAQHVVGMKEYGTRLREIDTALRKGVSVGSRDLPWLDLRSVGFSGVEALDEHTLRIRVKGLYPQFKYWLAMTFVAPIPWEADRFYSQPGMAQRNLTLNNWPVGTGPYMLTESIQNRRHVLARNPNFRGEPYPCEGEPADRAKGLLNDCGKMTPFIDRIVFNIEKESIPLQGKFMQGYYDVPQVDRGDTGVAMLVAASDSTEKAALYAKHGIQLPTTVEAQMQYFGFNWRDPVVGRGDTPEQQARNQKLRQALSIAFNWEEFVAIFQNDQAQVAYGPVPPGILGYQSGISGINPVVYDVVGGNAQRKSLEQARQLLAEAGYPNGRHVTTGEPLVLYFDSASGGGGSSPTLDWMRRQFAQIGVQLDIRSTDYNRFQEKMARGVAQMYMWGWVADYPDAENFLFLLYGPNVKAEKGGENASNYVNPEYDALFEKMRDLPDGPEKEQLIAQMIRIVQEDAPWMFGLFPKSGGAFQQWVGNAKPTQMVRNSLQYMKIDTELRSKKIAEWNPPVWWPLLVLFGLLGLLVWPAWRALRQQAQQNAMGDVVETPK</sequence>
<proteinExistence type="inferred from homology"/>
<gene>
    <name evidence="8" type="ORF">KZZ10_14740</name>
</gene>
<feature type="domain" description="Solute-binding protein family 5" evidence="7">
    <location>
        <begin position="182"/>
        <end position="614"/>
    </location>
</feature>
<dbReference type="InterPro" id="IPR000914">
    <property type="entry name" value="SBP_5_dom"/>
</dbReference>
<keyword evidence="5" id="KW-0472">Membrane</keyword>
<dbReference type="GO" id="GO:1904680">
    <property type="term" value="F:peptide transmembrane transporter activity"/>
    <property type="evidence" value="ECO:0007669"/>
    <property type="project" value="TreeGrafter"/>
</dbReference>
<dbReference type="Gene3D" id="3.10.105.10">
    <property type="entry name" value="Dipeptide-binding Protein, Domain 3"/>
    <property type="match status" value="1"/>
</dbReference>
<dbReference type="Gene3D" id="3.40.190.10">
    <property type="entry name" value="Periplasmic binding protein-like II"/>
    <property type="match status" value="1"/>
</dbReference>
<dbReference type="GO" id="GO:0015833">
    <property type="term" value="P:peptide transport"/>
    <property type="evidence" value="ECO:0007669"/>
    <property type="project" value="TreeGrafter"/>
</dbReference>
<evidence type="ECO:0000256" key="2">
    <source>
        <dbReference type="ARBA" id="ARBA00005695"/>
    </source>
</evidence>
<name>A0A953NCB6_9BURK</name>
<dbReference type="GO" id="GO:0030313">
    <property type="term" value="C:cell envelope"/>
    <property type="evidence" value="ECO:0007669"/>
    <property type="project" value="UniProtKB-SubCell"/>
</dbReference>
<comment type="caution">
    <text evidence="8">The sequence shown here is derived from an EMBL/GenBank/DDBJ whole genome shotgun (WGS) entry which is preliminary data.</text>
</comment>
<feature type="signal peptide" evidence="6">
    <location>
        <begin position="1"/>
        <end position="24"/>
    </location>
</feature>
<evidence type="ECO:0000256" key="5">
    <source>
        <dbReference type="SAM" id="Phobius"/>
    </source>
</evidence>
<dbReference type="PANTHER" id="PTHR30290">
    <property type="entry name" value="PERIPLASMIC BINDING COMPONENT OF ABC TRANSPORTER"/>
    <property type="match status" value="1"/>
</dbReference>
<comment type="similarity">
    <text evidence="2">Belongs to the bacterial solute-binding protein 5 family.</text>
</comment>
<evidence type="ECO:0000256" key="6">
    <source>
        <dbReference type="SAM" id="SignalP"/>
    </source>
</evidence>
<evidence type="ECO:0000313" key="8">
    <source>
        <dbReference type="EMBL" id="MBZ1351898.1"/>
    </source>
</evidence>
<dbReference type="CDD" id="cd08505">
    <property type="entry name" value="PBP2_NikA_DppA_OppA_like_18"/>
    <property type="match status" value="1"/>
</dbReference>
<reference evidence="8" key="1">
    <citation type="submission" date="2021-07" db="EMBL/GenBank/DDBJ databases">
        <title>New genus and species of the family Alcaligenaceae.</title>
        <authorList>
            <person name="Hahn M.W."/>
        </authorList>
    </citation>
    <scope>NUCLEOTIDE SEQUENCE</scope>
    <source>
        <strain evidence="8">LF4-65</strain>
    </source>
</reference>
<dbReference type="SUPFAM" id="SSF53850">
    <property type="entry name" value="Periplasmic binding protein-like II"/>
    <property type="match status" value="1"/>
</dbReference>
<dbReference type="AlphaFoldDB" id="A0A953NCB6"/>
<protein>
    <submittedName>
        <fullName evidence="8">ABC transporter substrate-binding protein</fullName>
    </submittedName>
</protein>
<dbReference type="Pfam" id="PF00496">
    <property type="entry name" value="SBP_bac_5"/>
    <property type="match status" value="1"/>
</dbReference>
<evidence type="ECO:0000256" key="3">
    <source>
        <dbReference type="ARBA" id="ARBA00022448"/>
    </source>
</evidence>
<evidence type="ECO:0000256" key="1">
    <source>
        <dbReference type="ARBA" id="ARBA00004196"/>
    </source>
</evidence>
<evidence type="ECO:0000259" key="7">
    <source>
        <dbReference type="Pfam" id="PF00496"/>
    </source>
</evidence>
<keyword evidence="5" id="KW-0812">Transmembrane</keyword>
<feature type="transmembrane region" description="Helical" evidence="5">
    <location>
        <begin position="715"/>
        <end position="734"/>
    </location>
</feature>
<dbReference type="PANTHER" id="PTHR30290:SF10">
    <property type="entry name" value="PERIPLASMIC OLIGOPEPTIDE-BINDING PROTEIN-RELATED"/>
    <property type="match status" value="1"/>
</dbReference>
<keyword evidence="4 6" id="KW-0732">Signal</keyword>
<organism evidence="8 9">
    <name type="scientific">Zwartia hollandica</name>
    <dbReference type="NCBI Taxonomy" id="324606"/>
    <lineage>
        <taxon>Bacteria</taxon>
        <taxon>Pseudomonadati</taxon>
        <taxon>Pseudomonadota</taxon>
        <taxon>Betaproteobacteria</taxon>
        <taxon>Burkholderiales</taxon>
        <taxon>Alcaligenaceae</taxon>
        <taxon>Zwartia</taxon>
    </lineage>
</organism>
<dbReference type="EMBL" id="JAHXRI010000025">
    <property type="protein sequence ID" value="MBZ1351898.1"/>
    <property type="molecule type" value="Genomic_DNA"/>
</dbReference>
<evidence type="ECO:0000313" key="9">
    <source>
        <dbReference type="Proteomes" id="UP000739565"/>
    </source>
</evidence>
<keyword evidence="5" id="KW-1133">Transmembrane helix</keyword>
<dbReference type="InterPro" id="IPR039424">
    <property type="entry name" value="SBP_5"/>
</dbReference>
<keyword evidence="3" id="KW-0813">Transport</keyword>
<accession>A0A953NCB6</accession>
<feature type="chain" id="PRO_5037499113" evidence="6">
    <location>
        <begin position="25"/>
        <end position="754"/>
    </location>
</feature>
<keyword evidence="9" id="KW-1185">Reference proteome</keyword>